<dbReference type="EC" id="2.1.1.-" evidence="6"/>
<name>A0ABT0YFC6_9ACTN</name>
<dbReference type="Pfam" id="PF04072">
    <property type="entry name" value="LCM"/>
    <property type="match status" value="1"/>
</dbReference>
<dbReference type="PANTHER" id="PTHR43619">
    <property type="entry name" value="S-ADENOSYL-L-METHIONINE-DEPENDENT METHYLTRANSFERASE YKTD-RELATED"/>
    <property type="match status" value="1"/>
</dbReference>
<dbReference type="GO" id="GO:0008168">
    <property type="term" value="F:methyltransferase activity"/>
    <property type="evidence" value="ECO:0007669"/>
    <property type="project" value="UniProtKB-KW"/>
</dbReference>
<evidence type="ECO:0000313" key="8">
    <source>
        <dbReference type="Proteomes" id="UP001523216"/>
    </source>
</evidence>
<evidence type="ECO:0000256" key="1">
    <source>
        <dbReference type="ARBA" id="ARBA00003907"/>
    </source>
</evidence>
<sequence length="286" mass="31095">MRTISNPPLPDGVAWTAVLVAAQRAAESLSAAPAFRDPLAEATVVHLGLAQPGETPRLHEMPREMAGLTRMMGDAVTLRTLHHDRLLTDLPVEQIVLLGAGLDGRAYRLPWAGRRVFELDRPAVLALKEDVARVAGLEPMAERTPVAIDLADDWPGALTTAGFDPARPTGWLAEGLTIYLNRAELDLMLRRIGELSAPGSHLGIEVATSLRAGLHDEEIANDGVDRVLSLFSSGPPIPPHDWLAGHGWRLAVHTLTELADQHGRQVPRWFDPSRGGATVWYFDCAR</sequence>
<dbReference type="PANTHER" id="PTHR43619:SF2">
    <property type="entry name" value="S-ADENOSYL-L-METHIONINE-DEPENDENT METHYLTRANSFERASES SUPERFAMILY PROTEIN"/>
    <property type="match status" value="1"/>
</dbReference>
<comment type="function">
    <text evidence="1 6">Exhibits S-adenosyl-L-methionine-dependent methyltransferase activity.</text>
</comment>
<dbReference type="Proteomes" id="UP001523216">
    <property type="component" value="Unassembled WGS sequence"/>
</dbReference>
<comment type="similarity">
    <text evidence="2 6">Belongs to the UPF0677 family.</text>
</comment>
<accession>A0ABT0YFC6</accession>
<dbReference type="InterPro" id="IPR029063">
    <property type="entry name" value="SAM-dependent_MTases_sf"/>
</dbReference>
<evidence type="ECO:0000256" key="6">
    <source>
        <dbReference type="RuleBase" id="RU362030"/>
    </source>
</evidence>
<proteinExistence type="inferred from homology"/>
<dbReference type="GO" id="GO:0032259">
    <property type="term" value="P:methylation"/>
    <property type="evidence" value="ECO:0007669"/>
    <property type="project" value="UniProtKB-KW"/>
</dbReference>
<dbReference type="NCBIfam" id="TIGR00027">
    <property type="entry name" value="mthyl_TIGR00027"/>
    <property type="match status" value="1"/>
</dbReference>
<evidence type="ECO:0000256" key="2">
    <source>
        <dbReference type="ARBA" id="ARBA00008138"/>
    </source>
</evidence>
<gene>
    <name evidence="7" type="ORF">LXN57_45185</name>
</gene>
<evidence type="ECO:0000256" key="4">
    <source>
        <dbReference type="ARBA" id="ARBA00022679"/>
    </source>
</evidence>
<reference evidence="7 8" key="1">
    <citation type="submission" date="2022-06" db="EMBL/GenBank/DDBJ databases">
        <title>Actinoplanes abujensis sp. nov., isolated from Nigerian arid soil.</title>
        <authorList>
            <person name="Ding P."/>
        </authorList>
    </citation>
    <scope>NUCLEOTIDE SEQUENCE [LARGE SCALE GENOMIC DNA]</scope>
    <source>
        <strain evidence="8">TRM88002</strain>
    </source>
</reference>
<dbReference type="InterPro" id="IPR007213">
    <property type="entry name" value="Ppm1/Ppm2/Tcmp"/>
</dbReference>
<protein>
    <recommendedName>
        <fullName evidence="6">S-adenosyl-L-methionine-dependent methyltransferase</fullName>
        <ecNumber evidence="6">2.1.1.-</ecNumber>
    </recommendedName>
</protein>
<dbReference type="RefSeq" id="WP_251804485.1">
    <property type="nucleotide sequence ID" value="NZ_JAMQOL010000082.1"/>
</dbReference>
<organism evidence="7 8">
    <name type="scientific">Paractinoplanes hotanensis</name>
    <dbReference type="NCBI Taxonomy" id="2906497"/>
    <lineage>
        <taxon>Bacteria</taxon>
        <taxon>Bacillati</taxon>
        <taxon>Actinomycetota</taxon>
        <taxon>Actinomycetes</taxon>
        <taxon>Micromonosporales</taxon>
        <taxon>Micromonosporaceae</taxon>
        <taxon>Paractinoplanes</taxon>
    </lineage>
</organism>
<dbReference type="Gene3D" id="3.40.50.150">
    <property type="entry name" value="Vaccinia Virus protein VP39"/>
    <property type="match status" value="1"/>
</dbReference>
<evidence type="ECO:0000256" key="5">
    <source>
        <dbReference type="ARBA" id="ARBA00022691"/>
    </source>
</evidence>
<keyword evidence="8" id="KW-1185">Reference proteome</keyword>
<keyword evidence="5 6" id="KW-0949">S-adenosyl-L-methionine</keyword>
<keyword evidence="4 7" id="KW-0808">Transferase</keyword>
<dbReference type="SUPFAM" id="SSF53335">
    <property type="entry name" value="S-adenosyl-L-methionine-dependent methyltransferases"/>
    <property type="match status" value="1"/>
</dbReference>
<dbReference type="InterPro" id="IPR011610">
    <property type="entry name" value="SAM_mthyl_Trfase_ML2640-like"/>
</dbReference>
<dbReference type="EMBL" id="JAMQOL010000082">
    <property type="protein sequence ID" value="MCM4084746.1"/>
    <property type="molecule type" value="Genomic_DNA"/>
</dbReference>
<comment type="caution">
    <text evidence="7">The sequence shown here is derived from an EMBL/GenBank/DDBJ whole genome shotgun (WGS) entry which is preliminary data.</text>
</comment>
<evidence type="ECO:0000256" key="3">
    <source>
        <dbReference type="ARBA" id="ARBA00022603"/>
    </source>
</evidence>
<keyword evidence="3 6" id="KW-0489">Methyltransferase</keyword>
<evidence type="ECO:0000313" key="7">
    <source>
        <dbReference type="EMBL" id="MCM4084746.1"/>
    </source>
</evidence>